<proteinExistence type="predicted"/>
<dbReference type="AlphaFoldDB" id="A0A6V8SHP2"/>
<dbReference type="RefSeq" id="WP_183276200.1">
    <property type="nucleotide sequence ID" value="NZ_BLZR01000001.1"/>
</dbReference>
<organism evidence="1 2">
    <name type="scientific">Clostridium fungisolvens</name>
    <dbReference type="NCBI Taxonomy" id="1604897"/>
    <lineage>
        <taxon>Bacteria</taxon>
        <taxon>Bacillati</taxon>
        <taxon>Bacillota</taxon>
        <taxon>Clostridia</taxon>
        <taxon>Eubacteriales</taxon>
        <taxon>Clostridiaceae</taxon>
        <taxon>Clostridium</taxon>
    </lineage>
</organism>
<name>A0A6V8SHP2_9CLOT</name>
<comment type="caution">
    <text evidence="1">The sequence shown here is derived from an EMBL/GenBank/DDBJ whole genome shotgun (WGS) entry which is preliminary data.</text>
</comment>
<reference evidence="1 2" key="1">
    <citation type="submission" date="2020-07" db="EMBL/GenBank/DDBJ databases">
        <title>A new beta-1,3-glucan-decomposing anaerobic bacterium isolated from anoxic soil subjected to biological soil disinfestation.</title>
        <authorList>
            <person name="Ueki A."/>
            <person name="Tonouchi A."/>
        </authorList>
    </citation>
    <scope>NUCLEOTIDE SEQUENCE [LARGE SCALE GENOMIC DNA]</scope>
    <source>
        <strain evidence="1 2">TW1</strain>
    </source>
</reference>
<sequence>MFKLGVINKIIISSSALEGVAKIKFEDRIGLIFCYILLIKYYEPGERPQMIEVKDVIRWIGFGKSNKNYYIPHGTNQKFSESNKCSTN</sequence>
<accession>A0A6V8SHP2</accession>
<evidence type="ECO:0000313" key="2">
    <source>
        <dbReference type="Proteomes" id="UP000580568"/>
    </source>
</evidence>
<gene>
    <name evidence="1" type="ORF">bsdtw1_00703</name>
</gene>
<protein>
    <submittedName>
        <fullName evidence="1">Uncharacterized protein</fullName>
    </submittedName>
</protein>
<dbReference type="Proteomes" id="UP000580568">
    <property type="component" value="Unassembled WGS sequence"/>
</dbReference>
<keyword evidence="2" id="KW-1185">Reference proteome</keyword>
<evidence type="ECO:0000313" key="1">
    <source>
        <dbReference type="EMBL" id="GFP74648.1"/>
    </source>
</evidence>
<dbReference type="EMBL" id="BLZR01000001">
    <property type="protein sequence ID" value="GFP74648.1"/>
    <property type="molecule type" value="Genomic_DNA"/>
</dbReference>